<dbReference type="Proteomes" id="UP000606274">
    <property type="component" value="Unassembled WGS sequence"/>
</dbReference>
<keyword evidence="1" id="KW-1133">Transmembrane helix</keyword>
<proteinExistence type="predicted"/>
<organism evidence="2 3">
    <name type="scientific">Silurus meridionalis</name>
    <name type="common">Southern catfish</name>
    <name type="synonym">Silurus soldatovi meridionalis</name>
    <dbReference type="NCBI Taxonomy" id="175797"/>
    <lineage>
        <taxon>Eukaryota</taxon>
        <taxon>Metazoa</taxon>
        <taxon>Chordata</taxon>
        <taxon>Craniata</taxon>
        <taxon>Vertebrata</taxon>
        <taxon>Euteleostomi</taxon>
        <taxon>Actinopterygii</taxon>
        <taxon>Neopterygii</taxon>
        <taxon>Teleostei</taxon>
        <taxon>Ostariophysi</taxon>
        <taxon>Siluriformes</taxon>
        <taxon>Siluridae</taxon>
        <taxon>Silurus</taxon>
    </lineage>
</organism>
<comment type="caution">
    <text evidence="2">The sequence shown here is derived from an EMBL/GenBank/DDBJ whole genome shotgun (WGS) entry which is preliminary data.</text>
</comment>
<dbReference type="AlphaFoldDB" id="A0A8T0ADD2"/>
<keyword evidence="1" id="KW-0812">Transmembrane</keyword>
<sequence length="150" mass="16871">MGKQKKKMITVKETCTCPRICYTIIAVLIWLMLLLMDGRYVACGTSNWDGVYTKTDNLALTQWCRPNNESSVSEKELRIVTAVFWSQVVGSSLIVVIAISLVCFFFAFNNNENQAVDSVEMEASENSKIKLHASVSKKKLVFEIEEDSST</sequence>
<keyword evidence="1" id="KW-0472">Membrane</keyword>
<feature type="transmembrane region" description="Helical" evidence="1">
    <location>
        <begin position="20"/>
        <end position="42"/>
    </location>
</feature>
<reference evidence="2" key="1">
    <citation type="submission" date="2020-08" db="EMBL/GenBank/DDBJ databases">
        <title>Chromosome-level assembly of Southern catfish (Silurus meridionalis) provides insights into visual adaptation to the nocturnal and benthic lifestyles.</title>
        <authorList>
            <person name="Zhang Y."/>
            <person name="Wang D."/>
            <person name="Peng Z."/>
        </authorList>
    </citation>
    <scope>NUCLEOTIDE SEQUENCE</scope>
    <source>
        <strain evidence="2">SWU-2019-XX</strain>
        <tissue evidence="2">Muscle</tissue>
    </source>
</reference>
<keyword evidence="3" id="KW-1185">Reference proteome</keyword>
<evidence type="ECO:0000313" key="2">
    <source>
        <dbReference type="EMBL" id="KAF7689030.1"/>
    </source>
</evidence>
<dbReference type="EMBL" id="JABFDY010000025">
    <property type="protein sequence ID" value="KAF7689030.1"/>
    <property type="molecule type" value="Genomic_DNA"/>
</dbReference>
<name>A0A8T0ADD2_SILME</name>
<protein>
    <submittedName>
        <fullName evidence="2">Uncharacterized protein</fullName>
    </submittedName>
</protein>
<feature type="transmembrane region" description="Helical" evidence="1">
    <location>
        <begin position="84"/>
        <end position="108"/>
    </location>
</feature>
<evidence type="ECO:0000256" key="1">
    <source>
        <dbReference type="SAM" id="Phobius"/>
    </source>
</evidence>
<gene>
    <name evidence="2" type="ORF">HF521_013837</name>
</gene>
<evidence type="ECO:0000313" key="3">
    <source>
        <dbReference type="Proteomes" id="UP000606274"/>
    </source>
</evidence>
<accession>A0A8T0ADD2</accession>